<dbReference type="HOGENOM" id="CLU_3367940_0_0_12"/>
<gene>
    <name evidence="1" type="ordered locus">Spica_0805</name>
</gene>
<evidence type="ECO:0000313" key="1">
    <source>
        <dbReference type="EMBL" id="AEJ18959.1"/>
    </source>
</evidence>
<protein>
    <submittedName>
        <fullName evidence="1">Uncharacterized protein</fullName>
    </submittedName>
</protein>
<proteinExistence type="predicted"/>
<reference evidence="2" key="1">
    <citation type="journal article" date="2013" name="Stand. Genomic Sci.">
        <title>Genome sequence of the thermophilic fresh-water bacterium Spirochaeta caldaria type strain (H1(T)), reclassification of Spirochaeta caldaria, Spirochaeta stenostrepta, and Spirochaeta zuelzerae in the genus Treponema as Treponema caldaria comb. nov., Treponema stenostrepta comb. nov., and Treponema zuelzerae comb. nov., and emendation of the genus Treponema.</title>
        <authorList>
            <person name="Abt B."/>
            <person name="Goker M."/>
            <person name="Scheuner C."/>
            <person name="Han C."/>
            <person name="Lu M."/>
            <person name="Misra M."/>
            <person name="Lapidus A."/>
            <person name="Nolan M."/>
            <person name="Lucas S."/>
            <person name="Hammon N."/>
            <person name="Deshpande S."/>
            <person name="Cheng J.F."/>
            <person name="Tapia R."/>
            <person name="Goodwin L.A."/>
            <person name="Pitluck S."/>
            <person name="Liolios K."/>
            <person name="Pagani I."/>
            <person name="Ivanova N."/>
            <person name="Mavromatis K."/>
            <person name="Mikhailova N."/>
            <person name="Huntemann M."/>
            <person name="Pati A."/>
            <person name="Chen A."/>
            <person name="Palaniappan K."/>
            <person name="Land M."/>
            <person name="Hauser L."/>
            <person name="Jeffries C.D."/>
            <person name="Rohde M."/>
            <person name="Spring S."/>
            <person name="Gronow S."/>
            <person name="Detter J.C."/>
            <person name="Bristow J."/>
            <person name="Eisen J.A."/>
            <person name="Markowitz V."/>
            <person name="Hugenholtz P."/>
            <person name="Kyrpides N.C."/>
            <person name="Woyke T."/>
            <person name="Klenk H.P."/>
        </authorList>
    </citation>
    <scope>NUCLEOTIDE SEQUENCE</scope>
    <source>
        <strain evidence="2">ATCC 51460 / DSM 7334 / H1</strain>
    </source>
</reference>
<organism evidence="1 2">
    <name type="scientific">Gracilinema caldarium (strain ATCC 51460 / DSM 7334 / H1)</name>
    <name type="common">Treponema caldarium</name>
    <dbReference type="NCBI Taxonomy" id="744872"/>
    <lineage>
        <taxon>Bacteria</taxon>
        <taxon>Pseudomonadati</taxon>
        <taxon>Spirochaetota</taxon>
        <taxon>Spirochaetia</taxon>
        <taxon>Spirochaetales</taxon>
        <taxon>Breznakiellaceae</taxon>
        <taxon>Gracilinema</taxon>
    </lineage>
</organism>
<dbReference type="Proteomes" id="UP000000503">
    <property type="component" value="Chromosome"/>
</dbReference>
<name>F8F095_GRAC1</name>
<evidence type="ECO:0000313" key="2">
    <source>
        <dbReference type="Proteomes" id="UP000000503"/>
    </source>
</evidence>
<dbReference type="KEGG" id="scd:Spica_0805"/>
<accession>F8F095</accession>
<sequence>MGAFKTAILEVLWFDYEALHSYRAANLSKASSRAY</sequence>
<keyword evidence="2" id="KW-1185">Reference proteome</keyword>
<dbReference type="AlphaFoldDB" id="F8F095"/>
<dbReference type="EMBL" id="CP002868">
    <property type="protein sequence ID" value="AEJ18959.1"/>
    <property type="molecule type" value="Genomic_DNA"/>
</dbReference>